<evidence type="ECO:0000259" key="4">
    <source>
        <dbReference type="Pfam" id="PF14383"/>
    </source>
</evidence>
<evidence type="ECO:0000256" key="1">
    <source>
        <dbReference type="SAM" id="MobiDB-lite"/>
    </source>
</evidence>
<dbReference type="FunCoup" id="A0A7J7DMI7">
    <property type="interactions" value="2045"/>
</dbReference>
<dbReference type="InParanoid" id="A0A7J7DMI7"/>
<sequence length="898" mass="101436">MSRVLESKRRSPSVIARLMGLDGLPPQQSTHKQNSPAETYQRRTASVERARRSGSWRSFRKTSKEEQEFKDVYEVLDSSNKESSSHSSQGASNSKLSEAEMEFVRQKFMEAKRLSTDEKLQDSQEFRDAIELLESNKDLLLKFLQQPNSLFAKHLHDLQGSSPPCMTPQFLGGRISAMKSSHDRVNENIDMGCKTEREATRKSRSKYAQHHDGFLGKPCNTHTAPNKLKSPKVWLEGKDESAKLPTRIVVLKPNLGNIQNSARTAGSPRSPHAFLQDCSSKIELMTINNKDSELWGRKTLPDDMGLLRHKSREISRKIRTNDLRSKNKGYAGDESSPNTSENESAYELGVRTLITRSINSSSRSRSSSSRSTKSSISQEAKKRLSERWKSTHNSLDLGLTRRGSTLAEMLASPDCKVMPANLDTIISEEGFSGKFNGSDRLEEGFEPLGISSRDGWKVEYMTNLSSSRLSSLHASSTSFGSPKTHEAIVHRQSFRSDRHLMPKKPLNQERDKVVRGSFDQREWSASRKSRSNVKKSQVSSSTFKESNDTAPCINLCEYESKSHFRDDASFECDHVDSEKPTRLVGDESYVPSHIANVEIENKTMAFHHPSQEMPAVMLVEGVHSTENLNSLSLQEPLDLHTEESLENLQHFVAEIQSPSSSKEPDQPSPISVLEATFPDDLSSASECFESLSADLHGLRMQLQLLKLESEAYEEGSVFLSSDEDLRETPLGFSQQKGITESRESSYAVTVLINSGINDIDLDTFRATWDSPECPVNPSVFEELEKKYCDCETWVRHERRLLFDRINSALLVIYEEFADPPHPRTRQRTRICGEWIKKGIKDNVLRVLTSQDKKASKDATEMILGKESQWLDLRNDNEVIGKEIEKFILEDLVTELLAM</sequence>
<feature type="region of interest" description="Disordered" evidence="1">
    <location>
        <begin position="493"/>
        <end position="546"/>
    </location>
</feature>
<keyword evidence="6" id="KW-1185">Reference proteome</keyword>
<feature type="compositionally biased region" description="Polar residues" evidence="1">
    <location>
        <begin position="534"/>
        <end position="544"/>
    </location>
</feature>
<feature type="domain" description="DUF3741" evidence="2">
    <location>
        <begin position="105"/>
        <end position="149"/>
    </location>
</feature>
<dbReference type="EMBL" id="JAAARO010000005">
    <property type="protein sequence ID" value="KAF5747541.1"/>
    <property type="molecule type" value="Genomic_DNA"/>
</dbReference>
<dbReference type="Pfam" id="PF14383">
    <property type="entry name" value="VARLMGL"/>
    <property type="match status" value="1"/>
</dbReference>
<accession>A0A7J7DMI7</accession>
<dbReference type="PANTHER" id="PTHR46836">
    <property type="entry name" value="AFADIN"/>
    <property type="match status" value="1"/>
</dbReference>
<dbReference type="InterPro" id="IPR025486">
    <property type="entry name" value="DUF4378"/>
</dbReference>
<dbReference type="InterPro" id="IPR032795">
    <property type="entry name" value="DUF3741-assoc"/>
</dbReference>
<dbReference type="AlphaFoldDB" id="A0A7J7DMI7"/>
<gene>
    <name evidence="5" type="ORF">HS088_TW05G00264</name>
</gene>
<dbReference type="Pfam" id="PF14309">
    <property type="entry name" value="DUF4378"/>
    <property type="match status" value="1"/>
</dbReference>
<evidence type="ECO:0000259" key="3">
    <source>
        <dbReference type="Pfam" id="PF14309"/>
    </source>
</evidence>
<proteinExistence type="predicted"/>
<dbReference type="InterPro" id="IPR022212">
    <property type="entry name" value="DUF3741"/>
</dbReference>
<feature type="region of interest" description="Disordered" evidence="1">
    <location>
        <begin position="77"/>
        <end position="97"/>
    </location>
</feature>
<feature type="region of interest" description="Disordered" evidence="1">
    <location>
        <begin position="1"/>
        <end position="65"/>
    </location>
</feature>
<dbReference type="OrthoDB" id="1925259at2759"/>
<comment type="caution">
    <text evidence="5">The sequence shown here is derived from an EMBL/GenBank/DDBJ whole genome shotgun (WGS) entry which is preliminary data.</text>
</comment>
<evidence type="ECO:0000259" key="2">
    <source>
        <dbReference type="Pfam" id="PF12552"/>
    </source>
</evidence>
<feature type="compositionally biased region" description="Low complexity" evidence="1">
    <location>
        <begin position="85"/>
        <end position="94"/>
    </location>
</feature>
<organism evidence="5 6">
    <name type="scientific">Tripterygium wilfordii</name>
    <name type="common">Thunder God vine</name>
    <dbReference type="NCBI Taxonomy" id="458696"/>
    <lineage>
        <taxon>Eukaryota</taxon>
        <taxon>Viridiplantae</taxon>
        <taxon>Streptophyta</taxon>
        <taxon>Embryophyta</taxon>
        <taxon>Tracheophyta</taxon>
        <taxon>Spermatophyta</taxon>
        <taxon>Magnoliopsida</taxon>
        <taxon>eudicotyledons</taxon>
        <taxon>Gunneridae</taxon>
        <taxon>Pentapetalae</taxon>
        <taxon>rosids</taxon>
        <taxon>fabids</taxon>
        <taxon>Celastrales</taxon>
        <taxon>Celastraceae</taxon>
        <taxon>Tripterygium</taxon>
    </lineage>
</organism>
<feature type="domain" description="DUF4378" evidence="3">
    <location>
        <begin position="744"/>
        <end position="894"/>
    </location>
</feature>
<feature type="region of interest" description="Disordered" evidence="1">
    <location>
        <begin position="317"/>
        <end position="387"/>
    </location>
</feature>
<dbReference type="Proteomes" id="UP000593562">
    <property type="component" value="Unassembled WGS sequence"/>
</dbReference>
<reference evidence="5 6" key="1">
    <citation type="journal article" date="2020" name="Nat. Commun.">
        <title>Genome of Tripterygium wilfordii and identification of cytochrome P450 involved in triptolide biosynthesis.</title>
        <authorList>
            <person name="Tu L."/>
            <person name="Su P."/>
            <person name="Zhang Z."/>
            <person name="Gao L."/>
            <person name="Wang J."/>
            <person name="Hu T."/>
            <person name="Zhou J."/>
            <person name="Zhang Y."/>
            <person name="Zhao Y."/>
            <person name="Liu Y."/>
            <person name="Song Y."/>
            <person name="Tong Y."/>
            <person name="Lu Y."/>
            <person name="Yang J."/>
            <person name="Xu C."/>
            <person name="Jia M."/>
            <person name="Peters R.J."/>
            <person name="Huang L."/>
            <person name="Gao W."/>
        </authorList>
    </citation>
    <scope>NUCLEOTIDE SEQUENCE [LARGE SCALE GENOMIC DNA]</scope>
    <source>
        <strain evidence="6">cv. XIE 37</strain>
        <tissue evidence="5">Leaf</tissue>
    </source>
</reference>
<name>A0A7J7DMI7_TRIWF</name>
<evidence type="ECO:0000313" key="6">
    <source>
        <dbReference type="Proteomes" id="UP000593562"/>
    </source>
</evidence>
<feature type="compositionally biased region" description="Low complexity" evidence="1">
    <location>
        <begin position="351"/>
        <end position="377"/>
    </location>
</feature>
<feature type="compositionally biased region" description="Basic and acidic residues" evidence="1">
    <location>
        <begin position="493"/>
        <end position="525"/>
    </location>
</feature>
<evidence type="ECO:0000313" key="5">
    <source>
        <dbReference type="EMBL" id="KAF5747541.1"/>
    </source>
</evidence>
<dbReference type="PANTHER" id="PTHR46836:SF8">
    <property type="entry name" value="AFADIN"/>
    <property type="match status" value="1"/>
</dbReference>
<protein>
    <submittedName>
        <fullName evidence="5">Uncharacterized protein</fullName>
    </submittedName>
</protein>
<feature type="compositionally biased region" description="Basic residues" evidence="1">
    <location>
        <begin position="52"/>
        <end position="61"/>
    </location>
</feature>
<feature type="compositionally biased region" description="Polar residues" evidence="1">
    <location>
        <begin position="26"/>
        <end position="44"/>
    </location>
</feature>
<dbReference type="Pfam" id="PF12552">
    <property type="entry name" value="DUF3741"/>
    <property type="match status" value="1"/>
</dbReference>
<feature type="domain" description="DUF3741" evidence="4">
    <location>
        <begin position="7"/>
        <end position="29"/>
    </location>
</feature>